<name>A0A6N9HIM3_9BURK</name>
<evidence type="ECO:0000256" key="1">
    <source>
        <dbReference type="ARBA" id="ARBA00004141"/>
    </source>
</evidence>
<dbReference type="InterPro" id="IPR035973">
    <property type="entry name" value="Cyt_c_oxidase_su3-like_sf"/>
</dbReference>
<gene>
    <name evidence="9" type="ORF">GTP41_13570</name>
</gene>
<evidence type="ECO:0000256" key="3">
    <source>
        <dbReference type="ARBA" id="ARBA00022692"/>
    </source>
</evidence>
<reference evidence="9 10" key="1">
    <citation type="submission" date="2019-12" db="EMBL/GenBank/DDBJ databases">
        <title>Novel species isolated from a subtropical stream in China.</title>
        <authorList>
            <person name="Lu H."/>
        </authorList>
    </citation>
    <scope>NUCLEOTIDE SEQUENCE [LARGE SCALE GENOMIC DNA]</scope>
    <source>
        <strain evidence="9 10">DS3</strain>
    </source>
</reference>
<comment type="caution">
    <text evidence="9">The sequence shown here is derived from an EMBL/GenBank/DDBJ whole genome shotgun (WGS) entry which is preliminary data.</text>
</comment>
<evidence type="ECO:0000256" key="6">
    <source>
        <dbReference type="RuleBase" id="RU003376"/>
    </source>
</evidence>
<evidence type="ECO:0000256" key="4">
    <source>
        <dbReference type="ARBA" id="ARBA00022989"/>
    </source>
</evidence>
<evidence type="ECO:0000256" key="5">
    <source>
        <dbReference type="ARBA" id="ARBA00023136"/>
    </source>
</evidence>
<dbReference type="SUPFAM" id="SSF81452">
    <property type="entry name" value="Cytochrome c oxidase subunit III-like"/>
    <property type="match status" value="1"/>
</dbReference>
<feature type="transmembrane region" description="Helical" evidence="7">
    <location>
        <begin position="109"/>
        <end position="132"/>
    </location>
</feature>
<keyword evidence="3 6" id="KW-0812">Transmembrane</keyword>
<dbReference type="InterPro" id="IPR024791">
    <property type="entry name" value="Cyt_c/ubiquinol_Oxase_su3"/>
</dbReference>
<feature type="transmembrane region" description="Helical" evidence="7">
    <location>
        <begin position="6"/>
        <end position="23"/>
    </location>
</feature>
<feature type="transmembrane region" description="Helical" evidence="7">
    <location>
        <begin position="144"/>
        <end position="163"/>
    </location>
</feature>
<dbReference type="AlphaFoldDB" id="A0A6N9HIM3"/>
<dbReference type="GO" id="GO:0019646">
    <property type="term" value="P:aerobic electron transport chain"/>
    <property type="evidence" value="ECO:0007669"/>
    <property type="project" value="InterPro"/>
</dbReference>
<keyword evidence="10" id="KW-1185">Reference proteome</keyword>
<dbReference type="GO" id="GO:0005886">
    <property type="term" value="C:plasma membrane"/>
    <property type="evidence" value="ECO:0007669"/>
    <property type="project" value="UniProtKB-SubCell"/>
</dbReference>
<dbReference type="EMBL" id="WWCJ01000008">
    <property type="protein sequence ID" value="MYN03127.1"/>
    <property type="molecule type" value="Genomic_DNA"/>
</dbReference>
<evidence type="ECO:0000259" key="8">
    <source>
        <dbReference type="PROSITE" id="PS50253"/>
    </source>
</evidence>
<evidence type="ECO:0000313" key="10">
    <source>
        <dbReference type="Proteomes" id="UP000448575"/>
    </source>
</evidence>
<dbReference type="GO" id="GO:0004129">
    <property type="term" value="F:cytochrome-c oxidase activity"/>
    <property type="evidence" value="ECO:0007669"/>
    <property type="project" value="InterPro"/>
</dbReference>
<comment type="subcellular location">
    <subcellularLocation>
        <location evidence="6">Cell membrane</location>
        <topology evidence="6">Multi-pass membrane protein</topology>
    </subcellularLocation>
    <subcellularLocation>
        <location evidence="1">Membrane</location>
        <topology evidence="1">Multi-pass membrane protein</topology>
    </subcellularLocation>
</comment>
<dbReference type="InterPro" id="IPR000298">
    <property type="entry name" value="Cyt_c_oxidase-like_su3"/>
</dbReference>
<feature type="domain" description="Heme-copper oxidase subunit III family profile" evidence="8">
    <location>
        <begin position="1"/>
        <end position="165"/>
    </location>
</feature>
<evidence type="ECO:0000256" key="7">
    <source>
        <dbReference type="SAM" id="Phobius"/>
    </source>
</evidence>
<accession>A0A6N9HIM3</accession>
<dbReference type="InterPro" id="IPR013833">
    <property type="entry name" value="Cyt_c_oxidase_su3_a-hlx"/>
</dbReference>
<evidence type="ECO:0000313" key="9">
    <source>
        <dbReference type="EMBL" id="MYN03127.1"/>
    </source>
</evidence>
<dbReference type="PANTHER" id="PTHR11403:SF10">
    <property type="entry name" value="CYTOCHROME C OXIDASE"/>
    <property type="match status" value="1"/>
</dbReference>
<sequence length="180" mass="19738">MGLWVFMVVVSTLFGLFGVAYMMRAAYEDWRPITYVPWQLYCSTGLLVLCSLAWELARSHVSAGRAQAARSTTMGALVLSAAFVLSQLYAWQAMVAADYSVAANPANSFFYLITGLHAAHVLGGMVAGAFAVRRAGEAVGLCAQYWHFLFVLWLAVFGMIYLVTPEFVRAFCTTIGIPVR</sequence>
<feature type="transmembrane region" description="Helical" evidence="7">
    <location>
        <begin position="74"/>
        <end position="97"/>
    </location>
</feature>
<dbReference type="Gene3D" id="1.20.120.80">
    <property type="entry name" value="Cytochrome c oxidase, subunit III, four-helix bundle"/>
    <property type="match status" value="1"/>
</dbReference>
<comment type="similarity">
    <text evidence="2 6">Belongs to the cytochrome c oxidase subunit 3 family.</text>
</comment>
<dbReference type="Proteomes" id="UP000448575">
    <property type="component" value="Unassembled WGS sequence"/>
</dbReference>
<organism evidence="9 10">
    <name type="scientific">Pseudoduganella guangdongensis</name>
    <dbReference type="NCBI Taxonomy" id="2692179"/>
    <lineage>
        <taxon>Bacteria</taxon>
        <taxon>Pseudomonadati</taxon>
        <taxon>Pseudomonadota</taxon>
        <taxon>Betaproteobacteria</taxon>
        <taxon>Burkholderiales</taxon>
        <taxon>Oxalobacteraceae</taxon>
        <taxon>Telluria group</taxon>
        <taxon>Pseudoduganella</taxon>
    </lineage>
</organism>
<protein>
    <submittedName>
        <fullName evidence="9">Bb3-type cytochrome oxidase subunit III</fullName>
    </submittedName>
</protein>
<feature type="transmembrane region" description="Helical" evidence="7">
    <location>
        <begin position="35"/>
        <end position="54"/>
    </location>
</feature>
<dbReference type="PROSITE" id="PS50253">
    <property type="entry name" value="COX3"/>
    <property type="match status" value="1"/>
</dbReference>
<dbReference type="PANTHER" id="PTHR11403">
    <property type="entry name" value="CYTOCHROME C OXIDASE SUBUNIT III"/>
    <property type="match status" value="1"/>
</dbReference>
<keyword evidence="5 7" id="KW-0472">Membrane</keyword>
<evidence type="ECO:0000256" key="2">
    <source>
        <dbReference type="ARBA" id="ARBA00010581"/>
    </source>
</evidence>
<proteinExistence type="inferred from homology"/>
<keyword evidence="4 7" id="KW-1133">Transmembrane helix</keyword>